<keyword evidence="3" id="KW-1185">Reference proteome</keyword>
<proteinExistence type="predicted"/>
<accession>A0AAD6VIW6</accession>
<sequence>MNQLPLSERNARATSMGRVFLELLRIQHELEEPYDLGGDLLDDICDCNVVAHGLHVGVVAAEMLKWREPFGVHDPRVEFEEFKLSHILYDQPVYRRRAVSQNMQPHDQIPITLDRNATSNIWRYSRAAARRSAAEASDTAANGSEQRKNKRRRA</sequence>
<gene>
    <name evidence="2" type="ORF">GGX14DRAFT_394508</name>
</gene>
<organism evidence="2 3">
    <name type="scientific">Mycena pura</name>
    <dbReference type="NCBI Taxonomy" id="153505"/>
    <lineage>
        <taxon>Eukaryota</taxon>
        <taxon>Fungi</taxon>
        <taxon>Dikarya</taxon>
        <taxon>Basidiomycota</taxon>
        <taxon>Agaricomycotina</taxon>
        <taxon>Agaricomycetes</taxon>
        <taxon>Agaricomycetidae</taxon>
        <taxon>Agaricales</taxon>
        <taxon>Marasmiineae</taxon>
        <taxon>Mycenaceae</taxon>
        <taxon>Mycena</taxon>
    </lineage>
</organism>
<evidence type="ECO:0000313" key="3">
    <source>
        <dbReference type="Proteomes" id="UP001219525"/>
    </source>
</evidence>
<evidence type="ECO:0000256" key="1">
    <source>
        <dbReference type="SAM" id="MobiDB-lite"/>
    </source>
</evidence>
<evidence type="ECO:0000313" key="2">
    <source>
        <dbReference type="EMBL" id="KAJ7210889.1"/>
    </source>
</evidence>
<reference evidence="2" key="1">
    <citation type="submission" date="2023-03" db="EMBL/GenBank/DDBJ databases">
        <title>Massive genome expansion in bonnet fungi (Mycena s.s.) driven by repeated elements and novel gene families across ecological guilds.</title>
        <authorList>
            <consortium name="Lawrence Berkeley National Laboratory"/>
            <person name="Harder C.B."/>
            <person name="Miyauchi S."/>
            <person name="Viragh M."/>
            <person name="Kuo A."/>
            <person name="Thoen E."/>
            <person name="Andreopoulos B."/>
            <person name="Lu D."/>
            <person name="Skrede I."/>
            <person name="Drula E."/>
            <person name="Henrissat B."/>
            <person name="Morin E."/>
            <person name="Kohler A."/>
            <person name="Barry K."/>
            <person name="LaButti K."/>
            <person name="Morin E."/>
            <person name="Salamov A."/>
            <person name="Lipzen A."/>
            <person name="Mereny Z."/>
            <person name="Hegedus B."/>
            <person name="Baldrian P."/>
            <person name="Stursova M."/>
            <person name="Weitz H."/>
            <person name="Taylor A."/>
            <person name="Grigoriev I.V."/>
            <person name="Nagy L.G."/>
            <person name="Martin F."/>
            <person name="Kauserud H."/>
        </authorList>
    </citation>
    <scope>NUCLEOTIDE SEQUENCE</scope>
    <source>
        <strain evidence="2">9144</strain>
    </source>
</reference>
<dbReference type="Proteomes" id="UP001219525">
    <property type="component" value="Unassembled WGS sequence"/>
</dbReference>
<protein>
    <submittedName>
        <fullName evidence="2">Uncharacterized protein</fullName>
    </submittedName>
</protein>
<feature type="region of interest" description="Disordered" evidence="1">
    <location>
        <begin position="132"/>
        <end position="154"/>
    </location>
</feature>
<dbReference type="AlphaFoldDB" id="A0AAD6VIW6"/>
<feature type="compositionally biased region" description="Low complexity" evidence="1">
    <location>
        <begin position="132"/>
        <end position="141"/>
    </location>
</feature>
<name>A0AAD6VIW6_9AGAR</name>
<dbReference type="EMBL" id="JARJCW010000027">
    <property type="protein sequence ID" value="KAJ7210889.1"/>
    <property type="molecule type" value="Genomic_DNA"/>
</dbReference>
<comment type="caution">
    <text evidence="2">The sequence shown here is derived from an EMBL/GenBank/DDBJ whole genome shotgun (WGS) entry which is preliminary data.</text>
</comment>